<dbReference type="eggNOG" id="COG1009">
    <property type="taxonomic scope" value="Bacteria"/>
</dbReference>
<dbReference type="PANTHER" id="PTHR42829">
    <property type="entry name" value="NADH-UBIQUINONE OXIDOREDUCTASE CHAIN 5"/>
    <property type="match status" value="1"/>
</dbReference>
<dbReference type="InterPro" id="IPR003945">
    <property type="entry name" value="NU5C-like"/>
</dbReference>
<feature type="transmembrane region" description="Helical" evidence="6">
    <location>
        <begin position="138"/>
        <end position="160"/>
    </location>
</feature>
<dbReference type="STRING" id="1993.SAMN04489713_10179"/>
<keyword evidence="3 6" id="KW-1133">Transmembrane helix</keyword>
<dbReference type="GO" id="GO:0003954">
    <property type="term" value="F:NADH dehydrogenase activity"/>
    <property type="evidence" value="ECO:0007669"/>
    <property type="project" value="TreeGrafter"/>
</dbReference>
<accession>A0A1I4VYH8</accession>
<evidence type="ECO:0000256" key="3">
    <source>
        <dbReference type="ARBA" id="ARBA00022989"/>
    </source>
</evidence>
<evidence type="ECO:0000313" key="9">
    <source>
        <dbReference type="Proteomes" id="UP000183413"/>
    </source>
</evidence>
<keyword evidence="8" id="KW-0830">Ubiquinone</keyword>
<evidence type="ECO:0000313" key="8">
    <source>
        <dbReference type="EMBL" id="SFN06215.1"/>
    </source>
</evidence>
<organism evidence="8 9">
    <name type="scientific">Actinomadura madurae</name>
    <dbReference type="NCBI Taxonomy" id="1993"/>
    <lineage>
        <taxon>Bacteria</taxon>
        <taxon>Bacillati</taxon>
        <taxon>Actinomycetota</taxon>
        <taxon>Actinomycetes</taxon>
        <taxon>Streptosporangiales</taxon>
        <taxon>Thermomonosporaceae</taxon>
        <taxon>Actinomadura</taxon>
    </lineage>
</organism>
<evidence type="ECO:0000256" key="4">
    <source>
        <dbReference type="ARBA" id="ARBA00023136"/>
    </source>
</evidence>
<feature type="transmembrane region" description="Helical" evidence="6">
    <location>
        <begin position="282"/>
        <end position="302"/>
    </location>
</feature>
<dbReference type="Gene3D" id="1.20.5.2700">
    <property type="match status" value="2"/>
</dbReference>
<proteinExistence type="predicted"/>
<evidence type="ECO:0000256" key="1">
    <source>
        <dbReference type="ARBA" id="ARBA00004127"/>
    </source>
</evidence>
<comment type="subcellular location">
    <subcellularLocation>
        <location evidence="1">Endomembrane system</location>
        <topology evidence="1">Multi-pass membrane protein</topology>
    </subcellularLocation>
    <subcellularLocation>
        <location evidence="5">Membrane</location>
        <topology evidence="5">Multi-pass membrane protein</topology>
    </subcellularLocation>
</comment>
<evidence type="ECO:0000256" key="2">
    <source>
        <dbReference type="ARBA" id="ARBA00022692"/>
    </source>
</evidence>
<dbReference type="InParanoid" id="A0A1I4VYH8"/>
<feature type="transmembrane region" description="Helical" evidence="6">
    <location>
        <begin position="354"/>
        <end position="373"/>
    </location>
</feature>
<name>A0A1I4VYH8_9ACTN</name>
<feature type="transmembrane region" description="Helical" evidence="6">
    <location>
        <begin position="47"/>
        <end position="71"/>
    </location>
</feature>
<feature type="transmembrane region" description="Helical" evidence="6">
    <location>
        <begin position="256"/>
        <end position="275"/>
    </location>
</feature>
<dbReference type="GO" id="GO:0012505">
    <property type="term" value="C:endomembrane system"/>
    <property type="evidence" value="ECO:0007669"/>
    <property type="project" value="UniProtKB-SubCell"/>
</dbReference>
<feature type="transmembrane region" description="Helical" evidence="6">
    <location>
        <begin position="15"/>
        <end position="35"/>
    </location>
</feature>
<dbReference type="Pfam" id="PF00361">
    <property type="entry name" value="Proton_antipo_M"/>
    <property type="match status" value="1"/>
</dbReference>
<dbReference type="InterPro" id="IPR001750">
    <property type="entry name" value="ND/Mrp_TM"/>
</dbReference>
<feature type="transmembrane region" description="Helical" evidence="6">
    <location>
        <begin position="508"/>
        <end position="527"/>
    </location>
</feature>
<evidence type="ECO:0000259" key="7">
    <source>
        <dbReference type="Pfam" id="PF00361"/>
    </source>
</evidence>
<dbReference type="GO" id="GO:0016020">
    <property type="term" value="C:membrane"/>
    <property type="evidence" value="ECO:0007669"/>
    <property type="project" value="UniProtKB-SubCell"/>
</dbReference>
<dbReference type="Proteomes" id="UP000183413">
    <property type="component" value="Unassembled WGS sequence"/>
</dbReference>
<dbReference type="EMBL" id="FOVH01000001">
    <property type="protein sequence ID" value="SFN06215.1"/>
    <property type="molecule type" value="Genomic_DNA"/>
</dbReference>
<feature type="transmembrane region" description="Helical" evidence="6">
    <location>
        <begin position="314"/>
        <end position="333"/>
    </location>
</feature>
<keyword evidence="4 6" id="KW-0472">Membrane</keyword>
<feature type="domain" description="NADH:quinone oxidoreductase/Mrp antiporter transmembrane" evidence="7">
    <location>
        <begin position="61"/>
        <end position="327"/>
    </location>
</feature>
<dbReference type="GO" id="GO:0015990">
    <property type="term" value="P:electron transport coupled proton transport"/>
    <property type="evidence" value="ECO:0007669"/>
    <property type="project" value="TreeGrafter"/>
</dbReference>
<dbReference type="RefSeq" id="WP_276526549.1">
    <property type="nucleotide sequence ID" value="NZ_FOVH01000001.1"/>
</dbReference>
<keyword evidence="9" id="KW-1185">Reference proteome</keyword>
<gene>
    <name evidence="8" type="ORF">SAMN04489713_10179</name>
</gene>
<feature type="transmembrane region" description="Helical" evidence="6">
    <location>
        <begin position="196"/>
        <end position="221"/>
    </location>
</feature>
<reference evidence="8 9" key="1">
    <citation type="submission" date="2016-10" db="EMBL/GenBank/DDBJ databases">
        <authorList>
            <person name="de Groot N.N."/>
        </authorList>
    </citation>
    <scope>NUCLEOTIDE SEQUENCE [LARGE SCALE GENOMIC DNA]</scope>
    <source>
        <strain evidence="8 9">DSM 43067</strain>
    </source>
</reference>
<feature type="transmembrane region" description="Helical" evidence="6">
    <location>
        <begin position="393"/>
        <end position="412"/>
    </location>
</feature>
<protein>
    <submittedName>
        <fullName evidence="8">NADH:ubiquinone oxidoreductase subunit 5 (Chain L)/Multisubunit Na+/H+ antiporter, MnhA subunit</fullName>
    </submittedName>
</protein>
<dbReference type="PANTHER" id="PTHR42829:SF2">
    <property type="entry name" value="NADH-UBIQUINONE OXIDOREDUCTASE CHAIN 5"/>
    <property type="match status" value="1"/>
</dbReference>
<dbReference type="PRINTS" id="PR01434">
    <property type="entry name" value="NADHDHGNASE5"/>
</dbReference>
<evidence type="ECO:0000256" key="5">
    <source>
        <dbReference type="RuleBase" id="RU000320"/>
    </source>
</evidence>
<keyword evidence="2 5" id="KW-0812">Transmembrane</keyword>
<feature type="transmembrane region" description="Helical" evidence="6">
    <location>
        <begin position="172"/>
        <end position="190"/>
    </location>
</feature>
<feature type="transmembrane region" description="Helical" evidence="6">
    <location>
        <begin position="228"/>
        <end position="250"/>
    </location>
</feature>
<evidence type="ECO:0000256" key="6">
    <source>
        <dbReference type="SAM" id="Phobius"/>
    </source>
</evidence>
<dbReference type="GO" id="GO:0008137">
    <property type="term" value="F:NADH dehydrogenase (ubiquinone) activity"/>
    <property type="evidence" value="ECO:0007669"/>
    <property type="project" value="InterPro"/>
</dbReference>
<dbReference type="GO" id="GO:0042773">
    <property type="term" value="P:ATP synthesis coupled electron transport"/>
    <property type="evidence" value="ECO:0007669"/>
    <property type="project" value="InterPro"/>
</dbReference>
<dbReference type="AlphaFoldDB" id="A0A1I4VYH8"/>
<sequence length="528" mass="53367">MTVLPGWPGGLAVDGLSAVLLVTLAVVLAAVLVHAAGEGFGARFHLLMLLFAAAMAVTVTATDLLLLLMGWEVMGATSYALIGHAWPEADRVRSANVAFLTTRAADLGLYAAAGFAVAGARSLRFGDLAGAGDPWRDLVAAGVVVAALGKSAQLPFSFWLSRAMAGPSQVSALLHSATMVAAGAYLLMRLHPLLAATGWAAGLVSWAGALTALVLGAVAVAQRDLKQLLAASTCAQIGFMVLAAGAGAVGAGAAQLVAHAAVKSLLFLCAGMWARRDRVVDVAFGVGALALAGVPPLSLWVTKDEVLGGAVERSGGLLAAGLAASVLSAVYAGKALVMLLRPSEGPRVRTVERVPLVALAVAAASLGVLGVPAVADGWRRMLGAAGEAGPEPWVVALSGALAVVTVAGVVAARRVPEPAWALDWLYLERAVTAGVVRPAFAAARALARFDDRVVDGAVRGTARGGRVLAGLAGRRVEFRVDGLVGAVGSAARVLAALARRPQTGQVHLYYAQAAVVLAVLVVVALLAG</sequence>